<dbReference type="RefSeq" id="WP_175529900.1">
    <property type="nucleotide sequence ID" value="NZ_FPAT01000001.1"/>
</dbReference>
<keyword evidence="2" id="KW-1185">Reference proteome</keyword>
<gene>
    <name evidence="1" type="ORF">SAMN04487904_101130</name>
</gene>
<proteinExistence type="predicted"/>
<evidence type="ECO:0000313" key="2">
    <source>
        <dbReference type="Proteomes" id="UP000199165"/>
    </source>
</evidence>
<reference evidence="2" key="1">
    <citation type="submission" date="2016-10" db="EMBL/GenBank/DDBJ databases">
        <authorList>
            <person name="Varghese N."/>
            <person name="Submissions S."/>
        </authorList>
    </citation>
    <scope>NUCLEOTIDE SEQUENCE [LARGE SCALE GENOMIC DNA]</scope>
    <source>
        <strain evidence="2">DSM 45501</strain>
    </source>
</reference>
<organism evidence="1 2">
    <name type="scientific">Actinopolyspora righensis</name>
    <dbReference type="NCBI Taxonomy" id="995060"/>
    <lineage>
        <taxon>Bacteria</taxon>
        <taxon>Bacillati</taxon>
        <taxon>Actinomycetota</taxon>
        <taxon>Actinomycetes</taxon>
        <taxon>Actinopolysporales</taxon>
        <taxon>Actinopolysporaceae</taxon>
        <taxon>Actinopolyspora</taxon>
        <taxon>Actinopolyspora alba group</taxon>
    </lineage>
</organism>
<name>A0A1I6X405_9ACTN</name>
<dbReference type="Proteomes" id="UP000199165">
    <property type="component" value="Unassembled WGS sequence"/>
</dbReference>
<dbReference type="AlphaFoldDB" id="A0A1I6X405"/>
<evidence type="ECO:0000313" key="1">
    <source>
        <dbReference type="EMBL" id="SFT32916.1"/>
    </source>
</evidence>
<dbReference type="EMBL" id="FPAT01000001">
    <property type="protein sequence ID" value="SFT32916.1"/>
    <property type="molecule type" value="Genomic_DNA"/>
</dbReference>
<accession>A0A1I6X405</accession>
<protein>
    <submittedName>
        <fullName evidence="1">Uncharacterized protein</fullName>
    </submittedName>
</protein>
<sequence>MDDRPQVTPELVTDGVARTTHLFQERVPCAYPVRLTMGPDGTHTVWLDTPQRPVRTLE</sequence>